<reference evidence="2" key="1">
    <citation type="submission" date="2020-02" db="EMBL/GenBank/DDBJ databases">
        <authorList>
            <person name="Meier V. D."/>
        </authorList>
    </citation>
    <scope>NUCLEOTIDE SEQUENCE</scope>
    <source>
        <strain evidence="2">AVDCRST_MAG40</strain>
    </source>
</reference>
<dbReference type="EMBL" id="CADCTX010000563">
    <property type="protein sequence ID" value="CAA9328635.1"/>
    <property type="molecule type" value="Genomic_DNA"/>
</dbReference>
<feature type="region of interest" description="Disordered" evidence="1">
    <location>
        <begin position="13"/>
        <end position="58"/>
    </location>
</feature>
<feature type="compositionally biased region" description="Basic and acidic residues" evidence="1">
    <location>
        <begin position="402"/>
        <end position="411"/>
    </location>
</feature>
<evidence type="ECO:0000313" key="2">
    <source>
        <dbReference type="EMBL" id="CAA9328635.1"/>
    </source>
</evidence>
<feature type="region of interest" description="Disordered" evidence="1">
    <location>
        <begin position="382"/>
        <end position="445"/>
    </location>
</feature>
<feature type="compositionally biased region" description="Basic and acidic residues" evidence="1">
    <location>
        <begin position="142"/>
        <end position="155"/>
    </location>
</feature>
<feature type="non-terminal residue" evidence="2">
    <location>
        <position position="1"/>
    </location>
</feature>
<name>A0A6J4LB81_9BACT</name>
<feature type="compositionally biased region" description="Basic residues" evidence="1">
    <location>
        <begin position="417"/>
        <end position="426"/>
    </location>
</feature>
<organism evidence="2">
    <name type="scientific">uncultured Gemmatimonadaceae bacterium</name>
    <dbReference type="NCBI Taxonomy" id="246130"/>
    <lineage>
        <taxon>Bacteria</taxon>
        <taxon>Pseudomonadati</taxon>
        <taxon>Gemmatimonadota</taxon>
        <taxon>Gemmatimonadia</taxon>
        <taxon>Gemmatimonadales</taxon>
        <taxon>Gemmatimonadaceae</taxon>
        <taxon>environmental samples</taxon>
    </lineage>
</organism>
<feature type="compositionally biased region" description="Basic residues" evidence="1">
    <location>
        <begin position="103"/>
        <end position="123"/>
    </location>
</feature>
<feature type="compositionally biased region" description="Gly residues" evidence="1">
    <location>
        <begin position="130"/>
        <end position="139"/>
    </location>
</feature>
<feature type="region of interest" description="Disordered" evidence="1">
    <location>
        <begin position="212"/>
        <end position="315"/>
    </location>
</feature>
<gene>
    <name evidence="2" type="ORF">AVDCRST_MAG40-1816</name>
</gene>
<feature type="compositionally biased region" description="Basic residues" evidence="1">
    <location>
        <begin position="80"/>
        <end position="90"/>
    </location>
</feature>
<feature type="compositionally biased region" description="Gly residues" evidence="1">
    <location>
        <begin position="277"/>
        <end position="292"/>
    </location>
</feature>
<feature type="compositionally biased region" description="Basic residues" evidence="1">
    <location>
        <begin position="293"/>
        <end position="304"/>
    </location>
</feature>
<feature type="compositionally biased region" description="Basic residues" evidence="1">
    <location>
        <begin position="187"/>
        <end position="196"/>
    </location>
</feature>
<feature type="region of interest" description="Disordered" evidence="1">
    <location>
        <begin position="80"/>
        <end position="196"/>
    </location>
</feature>
<feature type="compositionally biased region" description="Basic residues" evidence="1">
    <location>
        <begin position="229"/>
        <end position="245"/>
    </location>
</feature>
<dbReference type="AlphaFoldDB" id="A0A6J4LB81"/>
<feature type="non-terminal residue" evidence="2">
    <location>
        <position position="475"/>
    </location>
</feature>
<protein>
    <submittedName>
        <fullName evidence="2">Uncharacterized protein</fullName>
    </submittedName>
</protein>
<sequence length="475" mass="51206">VVVAAIRRPRCGRSRAGQPARRLCRPPAGEPRHARVGRARGWAARGRGRGGELRQPVGDLPAHGAARAGLAGGVRGHGALRRHRAPRQHARAGGGLAAEPRPHLRARRRPLPGRVRGARRVPARRAAGAPRGGAAGGARGQRARDHARRRERDLPADPAPRAGGVHADDGGARRRQRAQRVAGGHGYRARARRSSRALVAHHRLRGDAARFGGLGAAAGGEPARDVHLRPRHRRRGVPRGLRHGQRAAARAPHCARRPRRGTLDRHRLARAARGAVQRGGAGAARAAGGGARGHARGPPRRFARQRGDAAVRDVRRRAAAHELRGDDELPALLRRRPAARGAAARTGRRPRGRVGRVLPRYRSYAVHARERGAARLFHAHRPGQRALPGGGGERLAHGPRAGVRDDRRPRSDVPAGRHGRRERARPRAGVGVQRRTRAAGVRGPERLRAVAAHARERVRLPTAGAPPRARARREL</sequence>
<accession>A0A6J4LB81</accession>
<evidence type="ECO:0000256" key="1">
    <source>
        <dbReference type="SAM" id="MobiDB-lite"/>
    </source>
</evidence>
<feature type="region of interest" description="Disordered" evidence="1">
    <location>
        <begin position="337"/>
        <end position="356"/>
    </location>
</feature>
<proteinExistence type="predicted"/>